<reference evidence="3 4" key="1">
    <citation type="submission" date="2018-06" db="EMBL/GenBank/DDBJ databases">
        <authorList>
            <consortium name="Pathogen Informatics"/>
            <person name="Doyle S."/>
        </authorList>
    </citation>
    <scope>NUCLEOTIDE SEQUENCE [LARGE SCALE GENOMIC DNA]</scope>
    <source>
        <strain evidence="3 4">NCTC10801</strain>
    </source>
</reference>
<name>A0A380TPW1_9PAST</name>
<organism evidence="3 4">
    <name type="scientific">[Actinobacillus] rossii</name>
    <dbReference type="NCBI Taxonomy" id="123820"/>
    <lineage>
        <taxon>Bacteria</taxon>
        <taxon>Pseudomonadati</taxon>
        <taxon>Pseudomonadota</taxon>
        <taxon>Gammaproteobacteria</taxon>
        <taxon>Pasteurellales</taxon>
        <taxon>Pasteurellaceae</taxon>
    </lineage>
</organism>
<gene>
    <name evidence="3" type="ORF">NCTC10801_00686</name>
</gene>
<proteinExistence type="predicted"/>
<feature type="transmembrane region" description="Helical" evidence="1">
    <location>
        <begin position="171"/>
        <end position="189"/>
    </location>
</feature>
<evidence type="ECO:0000313" key="4">
    <source>
        <dbReference type="Proteomes" id="UP000254649"/>
    </source>
</evidence>
<dbReference type="PROSITE" id="PS51257">
    <property type="entry name" value="PROKAR_LIPOPROTEIN"/>
    <property type="match status" value="1"/>
</dbReference>
<feature type="chain" id="PRO_5017028862" description="Lipoprotein" evidence="2">
    <location>
        <begin position="22"/>
        <end position="191"/>
    </location>
</feature>
<dbReference type="OrthoDB" id="9960149at2"/>
<sequence length="191" mass="22342">MKKVFIIIFSCILFLTSCSTKNTFVQGEITHAKLFDNYAAIQISGESYFLNSTNKVEMKKFKDFYHEYYSKVDKQALALHLLQRSYDKKSGDFTYFFFLEKNKLDQATISKLEKIYGAKPYQDKYIMLGFSAKTQSYYKKDLLEDAYKLEHPIPIVITREIPFEETGGGQFLLMITMPIWVPFMILFGLKV</sequence>
<keyword evidence="1" id="KW-1133">Transmembrane helix</keyword>
<accession>A0A380TPW1</accession>
<dbReference type="AlphaFoldDB" id="A0A380TPW1"/>
<evidence type="ECO:0000256" key="2">
    <source>
        <dbReference type="SAM" id="SignalP"/>
    </source>
</evidence>
<evidence type="ECO:0000256" key="1">
    <source>
        <dbReference type="SAM" id="Phobius"/>
    </source>
</evidence>
<dbReference type="EMBL" id="UFRQ01000003">
    <property type="protein sequence ID" value="SUT88897.1"/>
    <property type="molecule type" value="Genomic_DNA"/>
</dbReference>
<keyword evidence="2" id="KW-0732">Signal</keyword>
<keyword evidence="1" id="KW-0472">Membrane</keyword>
<protein>
    <recommendedName>
        <fullName evidence="5">Lipoprotein</fullName>
    </recommendedName>
</protein>
<evidence type="ECO:0000313" key="3">
    <source>
        <dbReference type="EMBL" id="SUT88897.1"/>
    </source>
</evidence>
<keyword evidence="1" id="KW-0812">Transmembrane</keyword>
<evidence type="ECO:0008006" key="5">
    <source>
        <dbReference type="Google" id="ProtNLM"/>
    </source>
</evidence>
<keyword evidence="4" id="KW-1185">Reference proteome</keyword>
<feature type="signal peptide" evidence="2">
    <location>
        <begin position="1"/>
        <end position="21"/>
    </location>
</feature>
<dbReference type="Proteomes" id="UP000254649">
    <property type="component" value="Unassembled WGS sequence"/>
</dbReference>